<evidence type="ECO:0000256" key="6">
    <source>
        <dbReference type="ARBA" id="ARBA00022737"/>
    </source>
</evidence>
<keyword evidence="5" id="KW-0963">Cytoplasm</keyword>
<dbReference type="GO" id="GO:0005198">
    <property type="term" value="F:structural molecule activity"/>
    <property type="evidence" value="ECO:0007669"/>
    <property type="project" value="InterPro"/>
</dbReference>
<evidence type="ECO:0000256" key="10">
    <source>
        <dbReference type="ARBA" id="ARBA00023136"/>
    </source>
</evidence>
<dbReference type="Proteomes" id="UP001152320">
    <property type="component" value="Unassembled WGS sequence"/>
</dbReference>
<dbReference type="InterPro" id="IPR037067">
    <property type="entry name" value="Coatomer_gsu_app_sf"/>
</dbReference>
<dbReference type="InterPro" id="IPR009028">
    <property type="entry name" value="Coatomer/calthrin_app_sub_C"/>
</dbReference>
<dbReference type="PANTHER" id="PTHR10261:SF0">
    <property type="entry name" value="COATOMER SUBUNIT GAMMA-2"/>
    <property type="match status" value="1"/>
</dbReference>
<dbReference type="SUPFAM" id="SSF55711">
    <property type="entry name" value="Subdomain of clathrin and coatomer appendage domain"/>
    <property type="match status" value="1"/>
</dbReference>
<dbReference type="EMBL" id="JAIZAY010000780">
    <property type="protein sequence ID" value="KAJ8017960.1"/>
    <property type="molecule type" value="Genomic_DNA"/>
</dbReference>
<feature type="domain" description="Coatomer subunit gamma C-terminal" evidence="13">
    <location>
        <begin position="250"/>
        <end position="361"/>
    </location>
</feature>
<accession>A0A9Q1B9E3</accession>
<evidence type="ECO:0000313" key="14">
    <source>
        <dbReference type="EMBL" id="KAJ8017960.1"/>
    </source>
</evidence>
<evidence type="ECO:0000313" key="15">
    <source>
        <dbReference type="Proteomes" id="UP001152320"/>
    </source>
</evidence>
<dbReference type="Pfam" id="PF16381">
    <property type="entry name" value="Coatomer_g_Cpla"/>
    <property type="match status" value="1"/>
</dbReference>
<evidence type="ECO:0000256" key="1">
    <source>
        <dbReference type="ARBA" id="ARBA00004255"/>
    </source>
</evidence>
<dbReference type="InterPro" id="IPR012295">
    <property type="entry name" value="TBP_dom_sf"/>
</dbReference>
<evidence type="ECO:0000259" key="13">
    <source>
        <dbReference type="Pfam" id="PF16381"/>
    </source>
</evidence>
<comment type="similarity">
    <text evidence="3">Belongs to the COPG family.</text>
</comment>
<dbReference type="PANTHER" id="PTHR10261">
    <property type="entry name" value="COATOMER SUBUNIT GAMMA"/>
    <property type="match status" value="1"/>
</dbReference>
<dbReference type="FunFam" id="3.30.310.10:FF:000006">
    <property type="entry name" value="Coatomer subunit gamma"/>
    <property type="match status" value="1"/>
</dbReference>
<dbReference type="Gene3D" id="3.30.310.10">
    <property type="entry name" value="TATA-Binding Protein"/>
    <property type="match status" value="1"/>
</dbReference>
<evidence type="ECO:0000256" key="4">
    <source>
        <dbReference type="ARBA" id="ARBA00022448"/>
    </source>
</evidence>
<evidence type="ECO:0000256" key="8">
    <source>
        <dbReference type="ARBA" id="ARBA00022927"/>
    </source>
</evidence>
<evidence type="ECO:0000256" key="3">
    <source>
        <dbReference type="ARBA" id="ARBA00010720"/>
    </source>
</evidence>
<protein>
    <submittedName>
        <fullName evidence="14">Coatomer subunit gamma-2</fullName>
    </submittedName>
</protein>
<keyword evidence="6" id="KW-0677">Repeat</keyword>
<dbReference type="GO" id="GO:0006888">
    <property type="term" value="P:endoplasmic reticulum to Golgi vesicle-mediated transport"/>
    <property type="evidence" value="ECO:0007669"/>
    <property type="project" value="TreeGrafter"/>
</dbReference>
<evidence type="ECO:0000256" key="5">
    <source>
        <dbReference type="ARBA" id="ARBA00022490"/>
    </source>
</evidence>
<dbReference type="GO" id="GO:0009306">
    <property type="term" value="P:protein secretion"/>
    <property type="evidence" value="ECO:0007669"/>
    <property type="project" value="TreeGrafter"/>
</dbReference>
<dbReference type="InterPro" id="IPR032154">
    <property type="entry name" value="Coatomer_g_Cpla"/>
</dbReference>
<dbReference type="GO" id="GO:0005793">
    <property type="term" value="C:endoplasmic reticulum-Golgi intermediate compartment"/>
    <property type="evidence" value="ECO:0007669"/>
    <property type="project" value="TreeGrafter"/>
</dbReference>
<keyword evidence="8" id="KW-0653">Protein transport</keyword>
<reference evidence="14" key="1">
    <citation type="submission" date="2021-10" db="EMBL/GenBank/DDBJ databases">
        <title>Tropical sea cucumber genome reveals ecological adaptation and Cuvierian tubules defense mechanism.</title>
        <authorList>
            <person name="Chen T."/>
        </authorList>
    </citation>
    <scope>NUCLEOTIDE SEQUENCE</scope>
    <source>
        <strain evidence="14">Nanhai2018</strain>
        <tissue evidence="14">Muscle</tissue>
    </source>
</reference>
<dbReference type="GO" id="GO:0072384">
    <property type="term" value="P:organelle transport along microtubule"/>
    <property type="evidence" value="ECO:0007669"/>
    <property type="project" value="TreeGrafter"/>
</dbReference>
<keyword evidence="15" id="KW-1185">Reference proteome</keyword>
<proteinExistence type="inferred from homology"/>
<keyword evidence="10" id="KW-0472">Membrane</keyword>
<comment type="subcellular location">
    <subcellularLocation>
        <location evidence="2">Cytoplasmic vesicle</location>
        <location evidence="2">COPI-coated vesicle membrane</location>
        <topology evidence="2">Peripheral membrane protein</topology>
        <orientation evidence="2">Cytoplasmic side</orientation>
    </subcellularLocation>
    <subcellularLocation>
        <location evidence="1">Golgi apparatus membrane</location>
        <topology evidence="1">Peripheral membrane protein</topology>
        <orientation evidence="1">Cytoplasmic side</orientation>
    </subcellularLocation>
</comment>
<gene>
    <name evidence="14" type="ORF">HOLleu_44310</name>
</gene>
<dbReference type="InterPro" id="IPR017106">
    <property type="entry name" value="Coatomer_gsu"/>
</dbReference>
<name>A0A9Q1B9E3_HOLLE</name>
<evidence type="ECO:0000256" key="2">
    <source>
        <dbReference type="ARBA" id="ARBA00004347"/>
    </source>
</evidence>
<keyword evidence="4" id="KW-0813">Transport</keyword>
<dbReference type="GO" id="GO:0030126">
    <property type="term" value="C:COPI vesicle coat"/>
    <property type="evidence" value="ECO:0007669"/>
    <property type="project" value="InterPro"/>
</dbReference>
<feature type="domain" description="Coatomer gamma subunit appendage Ig-like subdomain" evidence="12">
    <location>
        <begin position="103"/>
        <end position="248"/>
    </location>
</feature>
<keyword evidence="11" id="KW-0968">Cytoplasmic vesicle</keyword>
<evidence type="ECO:0000256" key="9">
    <source>
        <dbReference type="ARBA" id="ARBA00023034"/>
    </source>
</evidence>
<dbReference type="GO" id="GO:0006886">
    <property type="term" value="P:intracellular protein transport"/>
    <property type="evidence" value="ECO:0007669"/>
    <property type="project" value="InterPro"/>
</dbReference>
<sequence>MVLLERSLLDSDDEVRDRATFYLNILKQNQKALNSAYILNGLAVSVVGLERALHHYTIEPSEQPFDIKTVPLDTQPFAEHKVTSDVSPAARPTEKAAPPTQEIYAEQLAAVPEFAHIGPLFKSSKPVELTESETEYIVRCIKHTFPKHVVFQFDCTNTLNDQQLEEVYVQMESAEGLEVETVVPAPILKYNQPGTTYTLVQLPDDNTEVASVFSNTLKYSVKDCDPNTGEPDEEGYEDEYVLEDIELTFADHVQRVMKPNFMASWEEIGEDNELEETFALSTKTLEEAIQNIVNFLGMQPCERSDKVPEGKSSHSLFLAGVFRGGVDVLVKARLALQDTVKMQITVRSTDPEISELITSAVG</sequence>
<dbReference type="InterPro" id="IPR013041">
    <property type="entry name" value="Clathrin_app_Ig-like_sf"/>
</dbReference>
<evidence type="ECO:0000259" key="12">
    <source>
        <dbReference type="Pfam" id="PF08752"/>
    </source>
</evidence>
<dbReference type="Pfam" id="PF08752">
    <property type="entry name" value="COP-gamma_platf"/>
    <property type="match status" value="1"/>
</dbReference>
<keyword evidence="7" id="KW-0931">ER-Golgi transport</keyword>
<dbReference type="GO" id="GO:0000139">
    <property type="term" value="C:Golgi membrane"/>
    <property type="evidence" value="ECO:0007669"/>
    <property type="project" value="UniProtKB-SubCell"/>
</dbReference>
<comment type="caution">
    <text evidence="14">The sequence shown here is derived from an EMBL/GenBank/DDBJ whole genome shotgun (WGS) entry which is preliminary data.</text>
</comment>
<dbReference type="GO" id="GO:0005783">
    <property type="term" value="C:endoplasmic reticulum"/>
    <property type="evidence" value="ECO:0007669"/>
    <property type="project" value="TreeGrafter"/>
</dbReference>
<dbReference type="AlphaFoldDB" id="A0A9Q1B9E3"/>
<dbReference type="Gene3D" id="2.60.40.1480">
    <property type="entry name" value="Coatomer, gamma subunit, appendage domain"/>
    <property type="match status" value="1"/>
</dbReference>
<keyword evidence="9" id="KW-0333">Golgi apparatus</keyword>
<evidence type="ECO:0000256" key="11">
    <source>
        <dbReference type="ARBA" id="ARBA00023329"/>
    </source>
</evidence>
<dbReference type="GO" id="GO:0006891">
    <property type="term" value="P:intra-Golgi vesicle-mediated transport"/>
    <property type="evidence" value="ECO:0007669"/>
    <property type="project" value="TreeGrafter"/>
</dbReference>
<organism evidence="14 15">
    <name type="scientific">Holothuria leucospilota</name>
    <name type="common">Black long sea cucumber</name>
    <name type="synonym">Mertensiothuria leucospilota</name>
    <dbReference type="NCBI Taxonomy" id="206669"/>
    <lineage>
        <taxon>Eukaryota</taxon>
        <taxon>Metazoa</taxon>
        <taxon>Echinodermata</taxon>
        <taxon>Eleutherozoa</taxon>
        <taxon>Echinozoa</taxon>
        <taxon>Holothuroidea</taxon>
        <taxon>Aspidochirotacea</taxon>
        <taxon>Aspidochirotida</taxon>
        <taxon>Holothuriidae</taxon>
        <taxon>Holothuria</taxon>
    </lineage>
</organism>
<dbReference type="FunFam" id="2.60.40.1480:FF:000001">
    <property type="entry name" value="Coatomer subunit gamma"/>
    <property type="match status" value="1"/>
</dbReference>
<dbReference type="SUPFAM" id="SSF49348">
    <property type="entry name" value="Clathrin adaptor appendage domain"/>
    <property type="match status" value="1"/>
</dbReference>
<dbReference type="InterPro" id="IPR013040">
    <property type="entry name" value="Coatomer_gsu_app_Ig-like_dom"/>
</dbReference>
<evidence type="ECO:0000256" key="7">
    <source>
        <dbReference type="ARBA" id="ARBA00022892"/>
    </source>
</evidence>
<dbReference type="OrthoDB" id="1074925at2759"/>